<organism evidence="1 2">
    <name type="scientific">Echria macrotheca</name>
    <dbReference type="NCBI Taxonomy" id="438768"/>
    <lineage>
        <taxon>Eukaryota</taxon>
        <taxon>Fungi</taxon>
        <taxon>Dikarya</taxon>
        <taxon>Ascomycota</taxon>
        <taxon>Pezizomycotina</taxon>
        <taxon>Sordariomycetes</taxon>
        <taxon>Sordariomycetidae</taxon>
        <taxon>Sordariales</taxon>
        <taxon>Schizotheciaceae</taxon>
        <taxon>Echria</taxon>
    </lineage>
</organism>
<accession>A0AAJ0FBU2</accession>
<comment type="caution">
    <text evidence="1">The sequence shown here is derived from an EMBL/GenBank/DDBJ whole genome shotgun (WGS) entry which is preliminary data.</text>
</comment>
<dbReference type="AlphaFoldDB" id="A0AAJ0FBU2"/>
<dbReference type="EMBL" id="MU839830">
    <property type="protein sequence ID" value="KAK1757678.1"/>
    <property type="molecule type" value="Genomic_DNA"/>
</dbReference>
<evidence type="ECO:0000313" key="1">
    <source>
        <dbReference type="EMBL" id="KAK1757678.1"/>
    </source>
</evidence>
<evidence type="ECO:0000313" key="2">
    <source>
        <dbReference type="Proteomes" id="UP001239445"/>
    </source>
</evidence>
<name>A0AAJ0FBU2_9PEZI</name>
<dbReference type="Proteomes" id="UP001239445">
    <property type="component" value="Unassembled WGS sequence"/>
</dbReference>
<protein>
    <submittedName>
        <fullName evidence="1">Uncharacterized protein</fullName>
    </submittedName>
</protein>
<reference evidence="1" key="1">
    <citation type="submission" date="2023-06" db="EMBL/GenBank/DDBJ databases">
        <title>Genome-scale phylogeny and comparative genomics of the fungal order Sordariales.</title>
        <authorList>
            <consortium name="Lawrence Berkeley National Laboratory"/>
            <person name="Hensen N."/>
            <person name="Bonometti L."/>
            <person name="Westerberg I."/>
            <person name="Brannstrom I.O."/>
            <person name="Guillou S."/>
            <person name="Cros-Aarteil S."/>
            <person name="Calhoun S."/>
            <person name="Haridas S."/>
            <person name="Kuo A."/>
            <person name="Mondo S."/>
            <person name="Pangilinan J."/>
            <person name="Riley R."/>
            <person name="Labutti K."/>
            <person name="Andreopoulos B."/>
            <person name="Lipzen A."/>
            <person name="Chen C."/>
            <person name="Yanf M."/>
            <person name="Daum C."/>
            <person name="Ng V."/>
            <person name="Clum A."/>
            <person name="Steindorff A."/>
            <person name="Ohm R."/>
            <person name="Martin F."/>
            <person name="Silar P."/>
            <person name="Natvig D."/>
            <person name="Lalanne C."/>
            <person name="Gautier V."/>
            <person name="Ament-Velasquez S.L."/>
            <person name="Kruys A."/>
            <person name="Hutchinson M.I."/>
            <person name="Powell A.J."/>
            <person name="Barry K."/>
            <person name="Miller A.N."/>
            <person name="Grigoriev I.V."/>
            <person name="Debuchy R."/>
            <person name="Gladieux P."/>
            <person name="Thoren M.H."/>
            <person name="Johannesson H."/>
        </authorList>
    </citation>
    <scope>NUCLEOTIDE SEQUENCE</scope>
    <source>
        <strain evidence="1">PSN4</strain>
    </source>
</reference>
<proteinExistence type="predicted"/>
<gene>
    <name evidence="1" type="ORF">QBC47DRAFT_163089</name>
</gene>
<sequence>MFFWWLPRCYQQGQLSPPSSRATRAPTQWDYLTKIGPRRPRHSGRRQEPESFRCQQSRRVRMMLAAILRQKLKSNIVPSQARSTTILRGGIVNGLRRCRSISEENLVDSSQKSGRILNSDLQLCPPGSSASGSLQQTIPFREGASCKNAQCGKSKATAIQPSRFRQALGLKWRPMIFVNSRCPCPSVRDHFSAVAGLVARQAGQACLASRKTWYGPLTNGPRMVAVGCPRFLITSENQDPKGRLQDPGFAGRVSASLHTLSSLAPRLQLLVGVDSHPAVATLSPTLLFRQVWVFWKTPLHPALSAASTRVCPSPDECLFGPSVSFGLLRCHRRLSNRRAFPHTEPVVGGMSNPRCGVSIARLDRDGLVFTRIIADRLHNKLTSAPSVVSLIFHSSIHVSVWPRRGVGSVRHPTSHHDSIFARPAVRCRIASPILDE</sequence>
<keyword evidence="2" id="KW-1185">Reference proteome</keyword>